<protein>
    <submittedName>
        <fullName evidence="2">Uncharacterized protein</fullName>
    </submittedName>
</protein>
<dbReference type="Proteomes" id="UP001595636">
    <property type="component" value="Unassembled WGS sequence"/>
</dbReference>
<gene>
    <name evidence="2" type="ORF">ACFOKJ_07935</name>
</gene>
<feature type="transmembrane region" description="Helical" evidence="1">
    <location>
        <begin position="83"/>
        <end position="101"/>
    </location>
</feature>
<organism evidence="2 3">
    <name type="scientific">Vogesella amnigena</name>
    <dbReference type="NCBI Taxonomy" id="1507449"/>
    <lineage>
        <taxon>Bacteria</taxon>
        <taxon>Pseudomonadati</taxon>
        <taxon>Pseudomonadota</taxon>
        <taxon>Betaproteobacteria</taxon>
        <taxon>Neisseriales</taxon>
        <taxon>Chromobacteriaceae</taxon>
        <taxon>Vogesella</taxon>
    </lineage>
</organism>
<sequence length="104" mass="12350">MNSTLGDLMVVRELGVDFFYWLTVMRIFLFSLVVFVMIFNYKFFKKKFPGEKYQGKLLYQYLFNKNNWDHAGVRVGAILNLSFFAYFAVYFILFVGGVLFFDRG</sequence>
<proteinExistence type="predicted"/>
<dbReference type="RefSeq" id="WP_390278270.1">
    <property type="nucleotide sequence ID" value="NZ_JBHRYH010000017.1"/>
</dbReference>
<reference evidence="3" key="1">
    <citation type="journal article" date="2019" name="Int. J. Syst. Evol. Microbiol.">
        <title>The Global Catalogue of Microorganisms (GCM) 10K type strain sequencing project: providing services to taxonomists for standard genome sequencing and annotation.</title>
        <authorList>
            <consortium name="The Broad Institute Genomics Platform"/>
            <consortium name="The Broad Institute Genome Sequencing Center for Infectious Disease"/>
            <person name="Wu L."/>
            <person name="Ma J."/>
        </authorList>
    </citation>
    <scope>NUCLEOTIDE SEQUENCE [LARGE SCALE GENOMIC DNA]</scope>
    <source>
        <strain evidence="3">KCTC 42195</strain>
    </source>
</reference>
<dbReference type="EMBL" id="JBHRYH010000017">
    <property type="protein sequence ID" value="MFC3626064.1"/>
    <property type="molecule type" value="Genomic_DNA"/>
</dbReference>
<feature type="transmembrane region" description="Helical" evidence="1">
    <location>
        <begin position="18"/>
        <end position="39"/>
    </location>
</feature>
<keyword evidence="3" id="KW-1185">Reference proteome</keyword>
<evidence type="ECO:0000256" key="1">
    <source>
        <dbReference type="SAM" id="Phobius"/>
    </source>
</evidence>
<keyword evidence="1" id="KW-0472">Membrane</keyword>
<comment type="caution">
    <text evidence="2">The sequence shown here is derived from an EMBL/GenBank/DDBJ whole genome shotgun (WGS) entry which is preliminary data.</text>
</comment>
<keyword evidence="1" id="KW-0812">Transmembrane</keyword>
<evidence type="ECO:0000313" key="2">
    <source>
        <dbReference type="EMBL" id="MFC3626064.1"/>
    </source>
</evidence>
<keyword evidence="1" id="KW-1133">Transmembrane helix</keyword>
<accession>A0ABV7TTH1</accession>
<name>A0ABV7TTH1_9NEIS</name>
<evidence type="ECO:0000313" key="3">
    <source>
        <dbReference type="Proteomes" id="UP001595636"/>
    </source>
</evidence>